<evidence type="ECO:0000313" key="3">
    <source>
        <dbReference type="EMBL" id="KAF1746282.1"/>
    </source>
</evidence>
<gene>
    <name evidence="3" type="ORF">GCK72_022735</name>
</gene>
<dbReference type="CTD" id="9808254"/>
<dbReference type="AlphaFoldDB" id="A0A6A5FUP3"/>
<sequence>MQPHAVKKRNLENEELEVSFDWQGFVDYAFQTNESLVLEIFNNYPAHVTFRCCGQLLLESVSPIVNSSMSLGPFWVQYFRELVYEKRCSQDNNLIMIATPANQPSISFEVTFNLTRFKGCLASQRANSEFEEVNIRQDANRVGMYNVKIAGIITKALTHKTTEQMVISYESGRPISLRFTKCNLLIKEIITFNANEHYKVDENLLKKIRMLDQTVCGTENIDSGMSVMVISDHRLVTTLKFYLQPVTPTTKPPETTTTEASGIINVEEPGMIRFLNWFGKGKVVNDLRHILNTSSNFMMMLDICSSEPITFSLEKQHREIIGRSIPFKEERFYFAEPWIQYFTSLSRVVTPGEGHNFTLIFSTGEKKATGHFRFAETNWIKVQDARKMNTDGMIHIHQDSINPVSFYPALGNIIENAIQNQSLTLRLNSNLSETINIGIGKCETNTVVIQLNRTDSLSIGEDLLDHMDRMNNLFCTLHRNLRRFALTVSSANPVNGTLRFEFDDPIEEELVPVYTFIAGIIFGLLAVAGVCFFLVQFRRRRVQRILREKNAVMELENIRLLNLFNAMDNCEEVANIQSSSESHSDIIEQLDAIDRVRHRRGRLEEIRMPHDTDTVCFSQQSQPSTSVWVVNDSFLKRDAVSVSRSTIDGFNQRFNRLPPPPPPLSEDKEAHDDDTCPFTNFSR</sequence>
<keyword evidence="2" id="KW-0812">Transmembrane</keyword>
<feature type="region of interest" description="Disordered" evidence="1">
    <location>
        <begin position="650"/>
        <end position="683"/>
    </location>
</feature>
<feature type="transmembrane region" description="Helical" evidence="2">
    <location>
        <begin position="513"/>
        <end position="535"/>
    </location>
</feature>
<keyword evidence="2" id="KW-0472">Membrane</keyword>
<name>A0A6A5FUP3_CAERE</name>
<proteinExistence type="predicted"/>
<dbReference type="KEGG" id="crq:GCK72_022735"/>
<accession>A0A6A5FUP3</accession>
<dbReference type="RefSeq" id="XP_053578595.1">
    <property type="nucleotide sequence ID" value="XM_053735029.1"/>
</dbReference>
<evidence type="ECO:0000256" key="1">
    <source>
        <dbReference type="SAM" id="MobiDB-lite"/>
    </source>
</evidence>
<dbReference type="EMBL" id="WUAV01000006">
    <property type="protein sequence ID" value="KAF1746282.1"/>
    <property type="molecule type" value="Genomic_DNA"/>
</dbReference>
<dbReference type="GeneID" id="9808254"/>
<keyword evidence="2" id="KW-1133">Transmembrane helix</keyword>
<evidence type="ECO:0000313" key="4">
    <source>
        <dbReference type="Proteomes" id="UP000483820"/>
    </source>
</evidence>
<feature type="compositionally biased region" description="Basic and acidic residues" evidence="1">
    <location>
        <begin position="665"/>
        <end position="674"/>
    </location>
</feature>
<dbReference type="Proteomes" id="UP000483820">
    <property type="component" value="Chromosome X"/>
</dbReference>
<evidence type="ECO:0000256" key="2">
    <source>
        <dbReference type="SAM" id="Phobius"/>
    </source>
</evidence>
<protein>
    <submittedName>
        <fullName evidence="3">Uncharacterized protein</fullName>
    </submittedName>
</protein>
<comment type="caution">
    <text evidence="3">The sequence shown here is derived from an EMBL/GenBank/DDBJ whole genome shotgun (WGS) entry which is preliminary data.</text>
</comment>
<reference evidence="3 4" key="1">
    <citation type="submission" date="2019-12" db="EMBL/GenBank/DDBJ databases">
        <title>Chromosome-level assembly of the Caenorhabditis remanei genome.</title>
        <authorList>
            <person name="Teterina A.A."/>
            <person name="Willis J.H."/>
            <person name="Phillips P.C."/>
        </authorList>
    </citation>
    <scope>NUCLEOTIDE SEQUENCE [LARGE SCALE GENOMIC DNA]</scope>
    <source>
        <strain evidence="3 4">PX506</strain>
        <tissue evidence="3">Whole organism</tissue>
    </source>
</reference>
<organism evidence="3 4">
    <name type="scientific">Caenorhabditis remanei</name>
    <name type="common">Caenorhabditis vulgaris</name>
    <dbReference type="NCBI Taxonomy" id="31234"/>
    <lineage>
        <taxon>Eukaryota</taxon>
        <taxon>Metazoa</taxon>
        <taxon>Ecdysozoa</taxon>
        <taxon>Nematoda</taxon>
        <taxon>Chromadorea</taxon>
        <taxon>Rhabditida</taxon>
        <taxon>Rhabditina</taxon>
        <taxon>Rhabditomorpha</taxon>
        <taxon>Rhabditoidea</taxon>
        <taxon>Rhabditidae</taxon>
        <taxon>Peloderinae</taxon>
        <taxon>Caenorhabditis</taxon>
    </lineage>
</organism>